<gene>
    <name evidence="2" type="ORF">G3I74_15055</name>
</gene>
<evidence type="ECO:0000313" key="2">
    <source>
        <dbReference type="EMBL" id="NDY97048.1"/>
    </source>
</evidence>
<organism evidence="2 3">
    <name type="scientific">Wenzhouxiangella limi</name>
    <dbReference type="NCBI Taxonomy" id="2707351"/>
    <lineage>
        <taxon>Bacteria</taxon>
        <taxon>Pseudomonadati</taxon>
        <taxon>Pseudomonadota</taxon>
        <taxon>Gammaproteobacteria</taxon>
        <taxon>Chromatiales</taxon>
        <taxon>Wenzhouxiangellaceae</taxon>
        <taxon>Wenzhouxiangella</taxon>
    </lineage>
</organism>
<feature type="transmembrane region" description="Helical" evidence="1">
    <location>
        <begin position="147"/>
        <end position="176"/>
    </location>
</feature>
<comment type="caution">
    <text evidence="2">The sequence shown here is derived from an EMBL/GenBank/DDBJ whole genome shotgun (WGS) entry which is preliminary data.</text>
</comment>
<feature type="transmembrane region" description="Helical" evidence="1">
    <location>
        <begin position="51"/>
        <end position="78"/>
    </location>
</feature>
<dbReference type="EMBL" id="JAAGSC010000044">
    <property type="protein sequence ID" value="NDY97048.1"/>
    <property type="molecule type" value="Genomic_DNA"/>
</dbReference>
<accession>A0A845V1S0</accession>
<keyword evidence="1" id="KW-0472">Membrane</keyword>
<reference evidence="2 3" key="1">
    <citation type="submission" date="2020-02" db="EMBL/GenBank/DDBJ databases">
        <authorList>
            <person name="Zhang X.-Y."/>
        </authorList>
    </citation>
    <scope>NUCLEOTIDE SEQUENCE [LARGE SCALE GENOMIC DNA]</scope>
    <source>
        <strain evidence="2 3">C33</strain>
    </source>
</reference>
<keyword evidence="1" id="KW-0812">Transmembrane</keyword>
<keyword evidence="1" id="KW-1133">Transmembrane helix</keyword>
<dbReference type="RefSeq" id="WP_164212417.1">
    <property type="nucleotide sequence ID" value="NZ_JAAGSC010000044.1"/>
</dbReference>
<evidence type="ECO:0000313" key="3">
    <source>
        <dbReference type="Proteomes" id="UP000484885"/>
    </source>
</evidence>
<evidence type="ECO:0000256" key="1">
    <source>
        <dbReference type="SAM" id="Phobius"/>
    </source>
</evidence>
<name>A0A845V1S0_9GAMM</name>
<feature type="transmembrane region" description="Helical" evidence="1">
    <location>
        <begin position="15"/>
        <end position="31"/>
    </location>
</feature>
<dbReference type="AlphaFoldDB" id="A0A845V1S0"/>
<keyword evidence="3" id="KW-1185">Reference proteome</keyword>
<feature type="transmembrane region" description="Helical" evidence="1">
    <location>
        <begin position="84"/>
        <end position="104"/>
    </location>
</feature>
<proteinExistence type="predicted"/>
<sequence>MKRAAPNAPGGGRRIRVLLVLAIAGLIIGAIQPYGIDELLVLGQTLSERPLYLIVIIVGMTLLFSFGLPGSLAVWLVAPFQPPLIATAVLVAGSAGGALGGYFFSAHFREDWAPDGFARRIIELLSRHGGVLTQTALRVLPGFPHSVVNFAGGVLGLGLAGFLVATILGLAVKWGVYASAIHGLVEAVEEDQSLDWSTGLPLLLLSLLLLAGAWARGRVLARSALARGEASRD</sequence>
<protein>
    <submittedName>
        <fullName evidence="2">Rhodanese</fullName>
    </submittedName>
</protein>
<dbReference type="Proteomes" id="UP000484885">
    <property type="component" value="Unassembled WGS sequence"/>
</dbReference>